<sequence>MNVRNINQGVVSPTYTGPVGNWGFSGVQAGGFVAEGFAPAPGYCWSASPNNFAPTQTTSPIVHPTRQSVSRNVFRHVVPHVHPSHHHTVNEHVYQHQHYVTNTCSTSNRCCSQHVFCGPLPTRPCGWC</sequence>
<dbReference type="Pfam" id="PF11122">
    <property type="entry name" value="Spore-coat_CotD"/>
    <property type="match status" value="1"/>
</dbReference>
<reference evidence="1" key="1">
    <citation type="submission" date="2020-09" db="EMBL/GenBank/DDBJ databases">
        <title>Bacillus faecalis sp. nov., a moderately halophilic bacterium isolated from cow faeces.</title>
        <authorList>
            <person name="Jiang L."/>
            <person name="Lee J."/>
        </authorList>
    </citation>
    <scope>NUCLEOTIDE SEQUENCE</scope>
    <source>
        <strain evidence="1">AGMB 02131</strain>
    </source>
</reference>
<dbReference type="Proteomes" id="UP000602076">
    <property type="component" value="Unassembled WGS sequence"/>
</dbReference>
<organism evidence="1 2">
    <name type="scientific">Peribacillus faecalis</name>
    <dbReference type="NCBI Taxonomy" id="2772559"/>
    <lineage>
        <taxon>Bacteria</taxon>
        <taxon>Bacillati</taxon>
        <taxon>Bacillota</taxon>
        <taxon>Bacilli</taxon>
        <taxon>Bacillales</taxon>
        <taxon>Bacillaceae</taxon>
        <taxon>Peribacillus</taxon>
    </lineage>
</organism>
<evidence type="ECO:0008006" key="3">
    <source>
        <dbReference type="Google" id="ProtNLM"/>
    </source>
</evidence>
<protein>
    <recommendedName>
        <fullName evidence="3">Spore coat protein</fullName>
    </recommendedName>
</protein>
<proteinExistence type="predicted"/>
<dbReference type="RefSeq" id="WP_190999971.1">
    <property type="nucleotide sequence ID" value="NZ_JACXSI010000069.1"/>
</dbReference>
<name>A0A927HCV5_9BACI</name>
<dbReference type="EMBL" id="JACXSI010000069">
    <property type="protein sequence ID" value="MBD3110439.1"/>
    <property type="molecule type" value="Genomic_DNA"/>
</dbReference>
<dbReference type="AlphaFoldDB" id="A0A927HCV5"/>
<accession>A0A927HCV5</accession>
<comment type="caution">
    <text evidence="1">The sequence shown here is derived from an EMBL/GenBank/DDBJ whole genome shotgun (WGS) entry which is preliminary data.</text>
</comment>
<gene>
    <name evidence="1" type="ORF">IEO70_19105</name>
</gene>
<dbReference type="InterPro" id="IPR020108">
    <property type="entry name" value="Spore_coat_CotD"/>
</dbReference>
<keyword evidence="2" id="KW-1185">Reference proteome</keyword>
<evidence type="ECO:0000313" key="1">
    <source>
        <dbReference type="EMBL" id="MBD3110439.1"/>
    </source>
</evidence>
<evidence type="ECO:0000313" key="2">
    <source>
        <dbReference type="Proteomes" id="UP000602076"/>
    </source>
</evidence>